<keyword evidence="3" id="KW-1185">Reference proteome</keyword>
<dbReference type="Proteomes" id="UP001465976">
    <property type="component" value="Unassembled WGS sequence"/>
</dbReference>
<keyword evidence="1" id="KW-1133">Transmembrane helix</keyword>
<name>A0ABR3F2T6_9AGAR</name>
<reference evidence="2 3" key="1">
    <citation type="submission" date="2024-02" db="EMBL/GenBank/DDBJ databases">
        <title>A draft genome for the cacao thread blight pathogen Marasmius crinis-equi.</title>
        <authorList>
            <person name="Cohen S.P."/>
            <person name="Baruah I.K."/>
            <person name="Amoako-Attah I."/>
            <person name="Bukari Y."/>
            <person name="Meinhardt L.W."/>
            <person name="Bailey B.A."/>
        </authorList>
    </citation>
    <scope>NUCLEOTIDE SEQUENCE [LARGE SCALE GENOMIC DNA]</scope>
    <source>
        <strain evidence="2 3">GH-76</strain>
    </source>
</reference>
<feature type="transmembrane region" description="Helical" evidence="1">
    <location>
        <begin position="384"/>
        <end position="406"/>
    </location>
</feature>
<keyword evidence="1" id="KW-0812">Transmembrane</keyword>
<sequence length="431" mass="48817">MQVPKSLGTFATDAHEEQLFPWRHSEDLQRLAPSITYAVDLHDIFPAPITVTSFAPHPSSHVHRPIYLQPANHLLDGSRSFDPRADNALLYYLFEEGLLKIPESEIKGTLDHGEQFAKTVAFIKTAWFVAKIIGRIRENLFITELEVVALGSTCLTFAAYQFWWSKPQRVRHPYRVLIGKEPLPSNVYHSGQSHTVSVPLPLFSEPSSKATHRHIGTPIASWVAKAFRNLRTRVERLFEQPLVERLRKDYSGIFRLEDHPERKIASLLFLPVYPLVYLGKQIMTITNADGARGSVPDYLFLSGLHEGNTPLFVYGSTYCIAVGVGALHFLRWTSPSLLSPSEQLSWRISTIMTTVLPLTLALTHRQLQTTRPGERWTRYKKIATVLHGLAILFYVVARYTLIILAFKALCQPPPDAFREVRFSVGILQTLG</sequence>
<comment type="caution">
    <text evidence="2">The sequence shown here is derived from an EMBL/GenBank/DDBJ whole genome shotgun (WGS) entry which is preliminary data.</text>
</comment>
<keyword evidence="1" id="KW-0472">Membrane</keyword>
<evidence type="ECO:0000256" key="1">
    <source>
        <dbReference type="SAM" id="Phobius"/>
    </source>
</evidence>
<evidence type="ECO:0000313" key="3">
    <source>
        <dbReference type="Proteomes" id="UP001465976"/>
    </source>
</evidence>
<feature type="transmembrane region" description="Helical" evidence="1">
    <location>
        <begin position="311"/>
        <end position="332"/>
    </location>
</feature>
<organism evidence="2 3">
    <name type="scientific">Marasmius crinis-equi</name>
    <dbReference type="NCBI Taxonomy" id="585013"/>
    <lineage>
        <taxon>Eukaryota</taxon>
        <taxon>Fungi</taxon>
        <taxon>Dikarya</taxon>
        <taxon>Basidiomycota</taxon>
        <taxon>Agaricomycotina</taxon>
        <taxon>Agaricomycetes</taxon>
        <taxon>Agaricomycetidae</taxon>
        <taxon>Agaricales</taxon>
        <taxon>Marasmiineae</taxon>
        <taxon>Marasmiaceae</taxon>
        <taxon>Marasmius</taxon>
    </lineage>
</organism>
<feature type="transmembrane region" description="Helical" evidence="1">
    <location>
        <begin position="344"/>
        <end position="363"/>
    </location>
</feature>
<dbReference type="PANTHER" id="PTHR35043">
    <property type="entry name" value="TRANSCRIPTION FACTOR DOMAIN-CONTAINING PROTEIN"/>
    <property type="match status" value="1"/>
</dbReference>
<evidence type="ECO:0000313" key="2">
    <source>
        <dbReference type="EMBL" id="KAL0569524.1"/>
    </source>
</evidence>
<dbReference type="PANTHER" id="PTHR35043:SF7">
    <property type="entry name" value="TRANSCRIPTION FACTOR DOMAIN-CONTAINING PROTEIN"/>
    <property type="match status" value="1"/>
</dbReference>
<accession>A0ABR3F2T6</accession>
<proteinExistence type="predicted"/>
<protein>
    <submittedName>
        <fullName evidence="2">Uncharacterized protein</fullName>
    </submittedName>
</protein>
<gene>
    <name evidence="2" type="ORF">V5O48_012434</name>
</gene>
<dbReference type="EMBL" id="JBAHYK010001099">
    <property type="protein sequence ID" value="KAL0569524.1"/>
    <property type="molecule type" value="Genomic_DNA"/>
</dbReference>